<evidence type="ECO:0000256" key="6">
    <source>
        <dbReference type="ARBA" id="ARBA00022691"/>
    </source>
</evidence>
<dbReference type="GO" id="GO:0005737">
    <property type="term" value="C:cytoplasm"/>
    <property type="evidence" value="ECO:0007669"/>
    <property type="project" value="UniProtKB-SubCell"/>
</dbReference>
<evidence type="ECO:0000313" key="10">
    <source>
        <dbReference type="Proteomes" id="UP000286268"/>
    </source>
</evidence>
<dbReference type="EMBL" id="CP025746">
    <property type="protein sequence ID" value="QAA32025.1"/>
    <property type="molecule type" value="Genomic_DNA"/>
</dbReference>
<protein>
    <recommendedName>
        <fullName evidence="7">Ribosomal RNA small subunit methyltransferase H</fullName>
        <ecNumber evidence="7">2.1.1.199</ecNumber>
    </recommendedName>
    <alternativeName>
        <fullName evidence="7">16S rRNA m(4)C1402 methyltransferase</fullName>
    </alternativeName>
    <alternativeName>
        <fullName evidence="7">rRNA (cytosine-N(4)-)-methyltransferase RsmH</fullName>
    </alternativeName>
</protein>
<dbReference type="NCBIfam" id="TIGR00006">
    <property type="entry name" value="16S rRNA (cytosine(1402)-N(4))-methyltransferase RsmH"/>
    <property type="match status" value="1"/>
</dbReference>
<feature type="binding site" evidence="7">
    <location>
        <position position="101"/>
    </location>
    <ligand>
        <name>S-adenosyl-L-methionine</name>
        <dbReference type="ChEBI" id="CHEBI:59789"/>
    </ligand>
</feature>
<dbReference type="GO" id="GO:0070475">
    <property type="term" value="P:rRNA base methylation"/>
    <property type="evidence" value="ECO:0007669"/>
    <property type="project" value="UniProtKB-UniRule"/>
</dbReference>
<evidence type="ECO:0000256" key="1">
    <source>
        <dbReference type="ARBA" id="ARBA00010396"/>
    </source>
</evidence>
<dbReference type="EC" id="2.1.1.199" evidence="7"/>
<gene>
    <name evidence="7" type="primary">rsmH</name>
    <name evidence="9" type="ORF">C1I91_10370</name>
</gene>
<feature type="binding site" evidence="7">
    <location>
        <position position="80"/>
    </location>
    <ligand>
        <name>S-adenosyl-L-methionine</name>
        <dbReference type="ChEBI" id="CHEBI:59789"/>
    </ligand>
</feature>
<dbReference type="InterPro" id="IPR023397">
    <property type="entry name" value="SAM-dep_MeTrfase_MraW_recog"/>
</dbReference>
<dbReference type="Pfam" id="PF01795">
    <property type="entry name" value="Methyltransf_5"/>
    <property type="match status" value="1"/>
</dbReference>
<evidence type="ECO:0000313" key="9">
    <source>
        <dbReference type="EMBL" id="QAA32025.1"/>
    </source>
</evidence>
<evidence type="ECO:0000256" key="3">
    <source>
        <dbReference type="ARBA" id="ARBA00022552"/>
    </source>
</evidence>
<sequence length="312" mass="35356">MEFKHVSVLLNECIEALNIKEDGIYVDCTLGGAGHSSEIVKRLSSKGRLIGIDQDKDALSAAGKKLEEYKDRVTLVHNNFYNIDSILEELNIEKVDGILMDLGVSSYQLDAGERGFSYMQDAPLDMRMNRENKFSAYEVVNGYSSEELFILIKNYGEEKFASRIANFIVKEREKGPIETTFQLVDIIKAAIPAKARREGPHPAKRTFQAIRIEVNKELFILDKAIKDGVRRLNEDGRMAIITFHSLEDRIVKTVFKELENPCTCPKEFPICVCGKVSEVKVLTRKPIDPTEAEVEENPRSRSAKLRVVQKNK</sequence>
<feature type="compositionally biased region" description="Basic residues" evidence="8">
    <location>
        <begin position="301"/>
        <end position="312"/>
    </location>
</feature>
<dbReference type="Gene3D" id="3.40.50.150">
    <property type="entry name" value="Vaccinia Virus protein VP39"/>
    <property type="match status" value="1"/>
</dbReference>
<dbReference type="SUPFAM" id="SSF81799">
    <property type="entry name" value="Putative methyltransferase TM0872, insert domain"/>
    <property type="match status" value="1"/>
</dbReference>
<dbReference type="Gene3D" id="1.10.150.170">
    <property type="entry name" value="Putative methyltransferase TM0872, insert domain"/>
    <property type="match status" value="1"/>
</dbReference>
<dbReference type="OrthoDB" id="9806637at2"/>
<dbReference type="PANTHER" id="PTHR11265:SF0">
    <property type="entry name" value="12S RRNA N4-METHYLCYTIDINE METHYLTRANSFERASE"/>
    <property type="match status" value="1"/>
</dbReference>
<dbReference type="InterPro" id="IPR029063">
    <property type="entry name" value="SAM-dependent_MTases_sf"/>
</dbReference>
<keyword evidence="3 7" id="KW-0698">rRNA processing</keyword>
<comment type="catalytic activity">
    <reaction evidence="7">
        <text>cytidine(1402) in 16S rRNA + S-adenosyl-L-methionine = N(4)-methylcytidine(1402) in 16S rRNA + S-adenosyl-L-homocysteine + H(+)</text>
        <dbReference type="Rhea" id="RHEA:42928"/>
        <dbReference type="Rhea" id="RHEA-COMP:10286"/>
        <dbReference type="Rhea" id="RHEA-COMP:10287"/>
        <dbReference type="ChEBI" id="CHEBI:15378"/>
        <dbReference type="ChEBI" id="CHEBI:57856"/>
        <dbReference type="ChEBI" id="CHEBI:59789"/>
        <dbReference type="ChEBI" id="CHEBI:74506"/>
        <dbReference type="ChEBI" id="CHEBI:82748"/>
        <dbReference type="EC" id="2.1.1.199"/>
    </reaction>
</comment>
<organism evidence="9 10">
    <name type="scientific">Clostridium manihotivorum</name>
    <dbReference type="NCBI Taxonomy" id="2320868"/>
    <lineage>
        <taxon>Bacteria</taxon>
        <taxon>Bacillati</taxon>
        <taxon>Bacillota</taxon>
        <taxon>Clostridia</taxon>
        <taxon>Eubacteriales</taxon>
        <taxon>Clostridiaceae</taxon>
        <taxon>Clostridium</taxon>
    </lineage>
</organism>
<comment type="subcellular location">
    <subcellularLocation>
        <location evidence="7">Cytoplasm</location>
    </subcellularLocation>
</comment>
<dbReference type="RefSeq" id="WP_128212816.1">
    <property type="nucleotide sequence ID" value="NZ_CP025746.1"/>
</dbReference>
<dbReference type="GO" id="GO:0071424">
    <property type="term" value="F:rRNA (cytosine-N4-)-methyltransferase activity"/>
    <property type="evidence" value="ECO:0007669"/>
    <property type="project" value="UniProtKB-UniRule"/>
</dbReference>
<dbReference type="HAMAP" id="MF_01007">
    <property type="entry name" value="16SrRNA_methyltr_H"/>
    <property type="match status" value="1"/>
</dbReference>
<dbReference type="SUPFAM" id="SSF53335">
    <property type="entry name" value="S-adenosyl-L-methionine-dependent methyltransferases"/>
    <property type="match status" value="1"/>
</dbReference>
<dbReference type="PANTHER" id="PTHR11265">
    <property type="entry name" value="S-ADENOSYL-METHYLTRANSFERASE MRAW"/>
    <property type="match status" value="1"/>
</dbReference>
<keyword evidence="5 7" id="KW-0808">Transferase</keyword>
<feature type="binding site" evidence="7">
    <location>
        <begin position="33"/>
        <end position="35"/>
    </location>
    <ligand>
        <name>S-adenosyl-L-methionine</name>
        <dbReference type="ChEBI" id="CHEBI:59789"/>
    </ligand>
</feature>
<name>A0A410DSJ3_9CLOT</name>
<feature type="binding site" evidence="7">
    <location>
        <position position="108"/>
    </location>
    <ligand>
        <name>S-adenosyl-L-methionine</name>
        <dbReference type="ChEBI" id="CHEBI:59789"/>
    </ligand>
</feature>
<evidence type="ECO:0000256" key="7">
    <source>
        <dbReference type="HAMAP-Rule" id="MF_01007"/>
    </source>
</evidence>
<keyword evidence="10" id="KW-1185">Reference proteome</keyword>
<dbReference type="FunFam" id="1.10.150.170:FF:000001">
    <property type="entry name" value="Ribosomal RNA small subunit methyltransferase H"/>
    <property type="match status" value="1"/>
</dbReference>
<reference evidence="9 10" key="1">
    <citation type="submission" date="2018-01" db="EMBL/GenBank/DDBJ databases">
        <title>Genome Sequencing and Assembly of Anaerobacter polyendosporus strain CT4.</title>
        <authorList>
            <person name="Tachaapaikoon C."/>
            <person name="Sutheeworapong S."/>
            <person name="Jenjaroenpun P."/>
            <person name="Wongsurawat T."/>
            <person name="Nookeaw I."/>
            <person name="Cheawchanlertfa P."/>
            <person name="Kosugi A."/>
            <person name="Cheevadhanarak S."/>
            <person name="Ratanakhanokchai K."/>
        </authorList>
    </citation>
    <scope>NUCLEOTIDE SEQUENCE [LARGE SCALE GENOMIC DNA]</scope>
    <source>
        <strain evidence="9 10">CT4</strain>
    </source>
</reference>
<feature type="binding site" evidence="7">
    <location>
        <position position="53"/>
    </location>
    <ligand>
        <name>S-adenosyl-L-methionine</name>
        <dbReference type="ChEBI" id="CHEBI:59789"/>
    </ligand>
</feature>
<accession>A0A410DSJ3</accession>
<keyword evidence="6 7" id="KW-0949">S-adenosyl-L-methionine</keyword>
<proteinExistence type="inferred from homology"/>
<dbReference type="AlphaFoldDB" id="A0A410DSJ3"/>
<keyword evidence="2 7" id="KW-0963">Cytoplasm</keyword>
<comment type="function">
    <text evidence="7">Specifically methylates the N4 position of cytidine in position 1402 (C1402) of 16S rRNA.</text>
</comment>
<evidence type="ECO:0000256" key="2">
    <source>
        <dbReference type="ARBA" id="ARBA00022490"/>
    </source>
</evidence>
<dbReference type="PIRSF" id="PIRSF004486">
    <property type="entry name" value="MraW"/>
    <property type="match status" value="1"/>
</dbReference>
<feature type="region of interest" description="Disordered" evidence="8">
    <location>
        <begin position="290"/>
        <end position="312"/>
    </location>
</feature>
<evidence type="ECO:0000256" key="5">
    <source>
        <dbReference type="ARBA" id="ARBA00022679"/>
    </source>
</evidence>
<dbReference type="InterPro" id="IPR002903">
    <property type="entry name" value="RsmH"/>
</dbReference>
<evidence type="ECO:0000256" key="4">
    <source>
        <dbReference type="ARBA" id="ARBA00022603"/>
    </source>
</evidence>
<evidence type="ECO:0000256" key="8">
    <source>
        <dbReference type="SAM" id="MobiDB-lite"/>
    </source>
</evidence>
<keyword evidence="4 7" id="KW-0489">Methyltransferase</keyword>
<comment type="similarity">
    <text evidence="1 7">Belongs to the methyltransferase superfamily. RsmH family.</text>
</comment>
<dbReference type="KEGG" id="cmah:C1I91_10370"/>
<dbReference type="Proteomes" id="UP000286268">
    <property type="component" value="Chromosome"/>
</dbReference>